<dbReference type="Proteomes" id="UP001595840">
    <property type="component" value="Unassembled WGS sequence"/>
</dbReference>
<reference evidence="2" key="1">
    <citation type="journal article" date="2019" name="Int. J. Syst. Evol. Microbiol.">
        <title>The Global Catalogue of Microorganisms (GCM) 10K type strain sequencing project: providing services to taxonomists for standard genome sequencing and annotation.</title>
        <authorList>
            <consortium name="The Broad Institute Genomics Platform"/>
            <consortium name="The Broad Institute Genome Sequencing Center for Infectious Disease"/>
            <person name="Wu L."/>
            <person name="Ma J."/>
        </authorList>
    </citation>
    <scope>NUCLEOTIDE SEQUENCE [LARGE SCALE GENOMIC DNA]</scope>
    <source>
        <strain evidence="2">CECT 8570</strain>
    </source>
</reference>
<dbReference type="RefSeq" id="WP_290259635.1">
    <property type="nucleotide sequence ID" value="NZ_JAUFQG010000004.1"/>
</dbReference>
<dbReference type="InterPro" id="IPR025459">
    <property type="entry name" value="DUF4279"/>
</dbReference>
<keyword evidence="2" id="KW-1185">Reference proteome</keyword>
<accession>A0ABV8V1Q3</accession>
<gene>
    <name evidence="1" type="ORF">ACFOX3_04095</name>
</gene>
<evidence type="ECO:0000313" key="1">
    <source>
        <dbReference type="EMBL" id="MFC4361469.1"/>
    </source>
</evidence>
<comment type="caution">
    <text evidence="1">The sequence shown here is derived from an EMBL/GenBank/DDBJ whole genome shotgun (WGS) entry which is preliminary data.</text>
</comment>
<evidence type="ECO:0000313" key="2">
    <source>
        <dbReference type="Proteomes" id="UP001595840"/>
    </source>
</evidence>
<sequence>MACTETYATLRIFSDEMHPDEIEKYIGIQSTDSVPRDPNSKYKPRRELNFWSRTTEVDLNSTDNVKHLELLLSLLNGKEGELSSLRDSGCSTDIFCRWDSTGQGGPRLSVAMMKELVKYGLGISWDMYFDEEENA</sequence>
<name>A0ABV8V1Q3_9GAMM</name>
<proteinExistence type="predicted"/>
<organism evidence="1 2">
    <name type="scientific">Simiduia curdlanivorans</name>
    <dbReference type="NCBI Taxonomy" id="1492769"/>
    <lineage>
        <taxon>Bacteria</taxon>
        <taxon>Pseudomonadati</taxon>
        <taxon>Pseudomonadota</taxon>
        <taxon>Gammaproteobacteria</taxon>
        <taxon>Cellvibrionales</taxon>
        <taxon>Cellvibrionaceae</taxon>
        <taxon>Simiduia</taxon>
    </lineage>
</organism>
<dbReference type="EMBL" id="JBHSCX010000003">
    <property type="protein sequence ID" value="MFC4361469.1"/>
    <property type="molecule type" value="Genomic_DNA"/>
</dbReference>
<dbReference type="Pfam" id="PF14106">
    <property type="entry name" value="DUF4279"/>
    <property type="match status" value="1"/>
</dbReference>
<protein>
    <submittedName>
        <fullName evidence="1">DUF4279 domain-containing protein</fullName>
    </submittedName>
</protein>